<dbReference type="Proteomes" id="UP001519667">
    <property type="component" value="Unassembled WGS sequence"/>
</dbReference>
<name>A0ABS5XN96_9GAMM</name>
<feature type="domain" description="ABC-type uncharacterised transport system" evidence="2">
    <location>
        <begin position="175"/>
        <end position="472"/>
    </location>
</feature>
<proteinExistence type="predicted"/>
<feature type="transmembrane region" description="Helical" evidence="1">
    <location>
        <begin position="585"/>
        <end position="605"/>
    </location>
</feature>
<keyword evidence="1" id="KW-0472">Membrane</keyword>
<gene>
    <name evidence="4" type="ORF">J7302_20990</name>
</gene>
<evidence type="ECO:0000313" key="4">
    <source>
        <dbReference type="EMBL" id="MBT8768591.1"/>
    </source>
</evidence>
<organism evidence="4 5">
    <name type="scientific">Metapseudomonas boanensis</name>
    <dbReference type="NCBI Taxonomy" id="2822138"/>
    <lineage>
        <taxon>Bacteria</taxon>
        <taxon>Pseudomonadati</taxon>
        <taxon>Pseudomonadota</taxon>
        <taxon>Gammaproteobacteria</taxon>
        <taxon>Pseudomonadales</taxon>
        <taxon>Pseudomonadaceae</taxon>
        <taxon>Metapseudomonas</taxon>
    </lineage>
</organism>
<keyword evidence="1" id="KW-1133">Transmembrane helix</keyword>
<dbReference type="InterPro" id="IPR019196">
    <property type="entry name" value="ABC_transp_unknown"/>
</dbReference>
<feature type="domain" description="DUF7088" evidence="3">
    <location>
        <begin position="38"/>
        <end position="138"/>
    </location>
</feature>
<comment type="caution">
    <text evidence="4">The sequence shown here is derived from an EMBL/GenBank/DDBJ whole genome shotgun (WGS) entry which is preliminary data.</text>
</comment>
<reference evidence="4 5" key="1">
    <citation type="submission" date="2021-04" db="EMBL/GenBank/DDBJ databases">
        <title>Pseudomonas boanensis sp. nov., a bacterium isolated from river water used for household purposes in Boane District, Mozambique.</title>
        <authorList>
            <person name="Nicklasson M."/>
            <person name="Martin-Rodriguez A.J."/>
            <person name="Thorell K."/>
            <person name="Neves L."/>
            <person name="Mussagy A."/>
            <person name="Rydberg H.A."/>
            <person name="Hernroth B."/>
            <person name="Svensson-Stadler L."/>
            <person name="Sjoling A."/>
        </authorList>
    </citation>
    <scope>NUCLEOTIDE SEQUENCE [LARGE SCALE GENOMIC DNA]</scope>
    <source>
        <strain evidence="4 5">DB1</strain>
    </source>
</reference>
<protein>
    <submittedName>
        <fullName evidence="4">Gldg family protein</fullName>
    </submittedName>
</protein>
<sequence length="611" mass="68254">MKRLMYSGAGLLLIALAFLAFNMLAGLTLTNARIDLTEQKLYTISDGTKRILGELDEPINLYFFYSDKTAKDLVVLRNYAKRVEEMLKAYEQAADGKIKLHIVDPEPFSEEEDKAAEFGLQAIPLQQGGDQVYFGLAGTNSVDDTQVIPFFPLDQEEFLEYEVSRLVQSLAKPERPVVGVLSGLQLNGGFDMMSRQPTPPWMVMEEIRQLFQIESLKADVDQIPEKVSVLLLVHPKGLPEQTQYAIDQFVMRGGKLMVFVDPWSEADRGMDMSGAMAGDKSSELNSLFKAWGLQMLPGKVLGDGANAMSVSMGEGKRPARHAAWLNLPRTSLDQGDVSTAGLENITVATAGILQPLEGAKTQFVPLIQSSEYSMPLEAQRFAMLEDPEALIRELEPTGERYTVAARISGPAQTAFPNGIEGRKDGLKSASNINVIAVADTDLLSDRMWVQVQDFFGQRVPQPWADNAGFTINSLDNLAGSDALISVRSRGRFSRPFEVVEALQRDAEVKFREQEQVLQQRLTDTEQKLASLQQSQDPAKALELTPEQQATLQQFVQEKLRIRKELREVRFQLNSSIEELGRTLKFINIALVPLLLTLGVLVLWFWRRRRKA</sequence>
<keyword evidence="1" id="KW-0812">Transmembrane</keyword>
<evidence type="ECO:0000313" key="5">
    <source>
        <dbReference type="Proteomes" id="UP001519667"/>
    </source>
</evidence>
<evidence type="ECO:0000259" key="3">
    <source>
        <dbReference type="Pfam" id="PF23357"/>
    </source>
</evidence>
<evidence type="ECO:0000259" key="2">
    <source>
        <dbReference type="Pfam" id="PF09822"/>
    </source>
</evidence>
<dbReference type="Pfam" id="PF23357">
    <property type="entry name" value="DUF7088"/>
    <property type="match status" value="1"/>
</dbReference>
<evidence type="ECO:0000256" key="1">
    <source>
        <dbReference type="SAM" id="Phobius"/>
    </source>
</evidence>
<dbReference type="EMBL" id="JAGTIS010000014">
    <property type="protein sequence ID" value="MBT8768591.1"/>
    <property type="molecule type" value="Genomic_DNA"/>
</dbReference>
<dbReference type="InterPro" id="IPR055396">
    <property type="entry name" value="DUF7088"/>
</dbReference>
<accession>A0ABS5XN96</accession>
<dbReference type="RefSeq" id="WP_215379126.1">
    <property type="nucleotide sequence ID" value="NZ_JAGTIS010000014.1"/>
</dbReference>
<dbReference type="Pfam" id="PF09822">
    <property type="entry name" value="ABC_transp_aux"/>
    <property type="match status" value="1"/>
</dbReference>
<keyword evidence="5" id="KW-1185">Reference proteome</keyword>